<dbReference type="RefSeq" id="WP_023430861.1">
    <property type="nucleotide sequence ID" value="NZ_AWXZ01000013.1"/>
</dbReference>
<dbReference type="InterPro" id="IPR026046">
    <property type="entry name" value="UBIAD1"/>
</dbReference>
<dbReference type="GO" id="GO:0004659">
    <property type="term" value="F:prenyltransferase activity"/>
    <property type="evidence" value="ECO:0007669"/>
    <property type="project" value="InterPro"/>
</dbReference>
<keyword evidence="3" id="KW-0474">Menaquinone biosynthesis</keyword>
<dbReference type="Gene3D" id="3.40.50.360">
    <property type="match status" value="1"/>
</dbReference>
<dbReference type="STRING" id="631454.N177_0712"/>
<evidence type="ECO:0000259" key="10">
    <source>
        <dbReference type="Pfam" id="PF02525"/>
    </source>
</evidence>
<dbReference type="InterPro" id="IPR029039">
    <property type="entry name" value="Flavoprotein-like_sf"/>
</dbReference>
<evidence type="ECO:0000256" key="9">
    <source>
        <dbReference type="SAM" id="Phobius"/>
    </source>
</evidence>
<dbReference type="Proteomes" id="UP000017819">
    <property type="component" value="Unassembled WGS sequence"/>
</dbReference>
<dbReference type="InterPro" id="IPR003680">
    <property type="entry name" value="Flavodoxin_fold"/>
</dbReference>
<feature type="transmembrane region" description="Helical" evidence="9">
    <location>
        <begin position="379"/>
        <end position="403"/>
    </location>
</feature>
<evidence type="ECO:0000256" key="4">
    <source>
        <dbReference type="ARBA" id="ARBA00022475"/>
    </source>
</evidence>
<evidence type="ECO:0000313" key="11">
    <source>
        <dbReference type="EMBL" id="ESR26928.1"/>
    </source>
</evidence>
<evidence type="ECO:0000256" key="6">
    <source>
        <dbReference type="ARBA" id="ARBA00022692"/>
    </source>
</evidence>
<accession>V4TMG1</accession>
<comment type="subcellular location">
    <subcellularLocation>
        <location evidence="1">Membrane</location>
        <topology evidence="1">Multi-pass membrane protein</topology>
    </subcellularLocation>
</comment>
<dbReference type="PANTHER" id="PTHR13929">
    <property type="entry name" value="1,4-DIHYDROXY-2-NAPHTHOATE OCTAPRENYLTRANSFERASE"/>
    <property type="match status" value="1"/>
</dbReference>
<gene>
    <name evidence="11" type="ORF">N177_0712</name>
</gene>
<dbReference type="Gene3D" id="1.10.357.140">
    <property type="entry name" value="UbiA prenyltransferase"/>
    <property type="match status" value="1"/>
</dbReference>
<dbReference type="Pfam" id="PF02525">
    <property type="entry name" value="Flavodoxin_2"/>
    <property type="match status" value="1"/>
</dbReference>
<feature type="transmembrane region" description="Helical" evidence="9">
    <location>
        <begin position="324"/>
        <end position="343"/>
    </location>
</feature>
<dbReference type="SUPFAM" id="SSF52218">
    <property type="entry name" value="Flavoproteins"/>
    <property type="match status" value="1"/>
</dbReference>
<keyword evidence="4" id="KW-1003">Cell membrane</keyword>
<evidence type="ECO:0000313" key="12">
    <source>
        <dbReference type="Proteomes" id="UP000017819"/>
    </source>
</evidence>
<keyword evidence="7 9" id="KW-1133">Transmembrane helix</keyword>
<evidence type="ECO:0000256" key="3">
    <source>
        <dbReference type="ARBA" id="ARBA00022428"/>
    </source>
</evidence>
<feature type="transmembrane region" description="Helical" evidence="9">
    <location>
        <begin position="424"/>
        <end position="446"/>
    </location>
</feature>
<dbReference type="Pfam" id="PF01040">
    <property type="entry name" value="UbiA"/>
    <property type="match status" value="1"/>
</dbReference>
<proteinExistence type="predicted"/>
<keyword evidence="8 9" id="KW-0472">Membrane</keyword>
<dbReference type="GO" id="GO:0016020">
    <property type="term" value="C:membrane"/>
    <property type="evidence" value="ECO:0007669"/>
    <property type="project" value="UniProtKB-SubCell"/>
</dbReference>
<dbReference type="AlphaFoldDB" id="V4TMG1"/>
<dbReference type="CDD" id="cd13962">
    <property type="entry name" value="PT_UbiA_UBIAD1"/>
    <property type="match status" value="1"/>
</dbReference>
<dbReference type="PATRIC" id="fig|631454.5.peg.702"/>
<dbReference type="OrthoDB" id="9798454at2"/>
<evidence type="ECO:0000256" key="2">
    <source>
        <dbReference type="ARBA" id="ARBA00004863"/>
    </source>
</evidence>
<keyword evidence="6 9" id="KW-0812">Transmembrane</keyword>
<feature type="transmembrane region" description="Helical" evidence="9">
    <location>
        <begin position="483"/>
        <end position="504"/>
    </location>
</feature>
<feature type="transmembrane region" description="Helical" evidence="9">
    <location>
        <begin position="298"/>
        <end position="318"/>
    </location>
</feature>
<dbReference type="UniPathway" id="UPA00079"/>
<dbReference type="EMBL" id="AWXZ01000013">
    <property type="protein sequence ID" value="ESR26928.1"/>
    <property type="molecule type" value="Genomic_DNA"/>
</dbReference>
<evidence type="ECO:0000256" key="1">
    <source>
        <dbReference type="ARBA" id="ARBA00004141"/>
    </source>
</evidence>
<dbReference type="GO" id="GO:0009234">
    <property type="term" value="P:menaquinone biosynthetic process"/>
    <property type="evidence" value="ECO:0007669"/>
    <property type="project" value="UniProtKB-UniPathway"/>
</dbReference>
<dbReference type="eggNOG" id="COG1575">
    <property type="taxonomic scope" value="Bacteria"/>
</dbReference>
<feature type="domain" description="Flavodoxin-like fold" evidence="10">
    <location>
        <begin position="8"/>
        <end position="179"/>
    </location>
</feature>
<dbReference type="GO" id="GO:0042371">
    <property type="term" value="P:vitamin K biosynthetic process"/>
    <property type="evidence" value="ECO:0007669"/>
    <property type="project" value="TreeGrafter"/>
</dbReference>
<sequence>MSDPLPPVLVVLGHPRGRDSLCGALAEAYAEGVRDGGGQAEVLDLSRLSFDADVKLADPAGQALEPDLVEARRLVERAGHLVFVYPNWWGTMPARLKGFLDRLLVPGFAFRRTTAGTGYEGLLKGRTAELLVTMDTPAPVYRLLQGAPGHRAMARSTLRLCGVDTLRISRFGVVETADADRRRHFLSRAAGLGRSCGAARRRGEGRAKGLAWLKALRLQFYPMTFLAYLLGARLAAGDMGLDWPRVMLGYLAIFAAEAATVFTNDVYDRESDVRNRHWSPFTGGSRVLADGALSRGELLAGAVAGVAVSVLATAVLMAGAEHKAVLGGWVLVLLVLALGYTMPPLRLSHRTLGELDVAFTHAFAVLFLGWLVAGGDPWAAVPWVAALPVALSILPSITLSGVPDIAADRAAGKMTIPARFGLRAAYGFAAATAVLAVVAAASVAAASGLPGYGPLAAVAAVHAALFVRALWRGLPADDEPRRIDRLMVWSLTFVIWFVAVPLTAL</sequence>
<protein>
    <submittedName>
        <fullName evidence="11">NAD(P)H dehydrogenase (Quinone)</fullName>
    </submittedName>
</protein>
<keyword evidence="5" id="KW-0808">Transferase</keyword>
<evidence type="ECO:0000256" key="7">
    <source>
        <dbReference type="ARBA" id="ARBA00022989"/>
    </source>
</evidence>
<comment type="pathway">
    <text evidence="2">Quinol/quinone metabolism; menaquinone biosynthesis.</text>
</comment>
<evidence type="ECO:0000256" key="8">
    <source>
        <dbReference type="ARBA" id="ARBA00023136"/>
    </source>
</evidence>
<dbReference type="PANTHER" id="PTHR13929:SF0">
    <property type="entry name" value="UBIA PRENYLTRANSFERASE DOMAIN-CONTAINING PROTEIN 1"/>
    <property type="match status" value="1"/>
</dbReference>
<feature type="transmembrane region" description="Helical" evidence="9">
    <location>
        <begin position="452"/>
        <end position="471"/>
    </location>
</feature>
<feature type="transmembrane region" description="Helical" evidence="9">
    <location>
        <begin position="355"/>
        <end position="373"/>
    </location>
</feature>
<dbReference type="InterPro" id="IPR044878">
    <property type="entry name" value="UbiA_sf"/>
</dbReference>
<dbReference type="eggNOG" id="COG2249">
    <property type="taxonomic scope" value="Bacteria"/>
</dbReference>
<evidence type="ECO:0000256" key="5">
    <source>
        <dbReference type="ARBA" id="ARBA00022679"/>
    </source>
</evidence>
<reference evidence="11 12" key="1">
    <citation type="journal article" date="2014" name="Genome Announc.">
        <title>Draft Genome Sequence of Lutibaculum baratangense Strain AMV1T, Isolated from a Mud Volcano in Andamans, India.</title>
        <authorList>
            <person name="Singh A."/>
            <person name="Sreenivas A."/>
            <person name="Sathyanarayana Reddy G."/>
            <person name="Pinnaka A.K."/>
            <person name="Shivaji S."/>
        </authorList>
    </citation>
    <scope>NUCLEOTIDE SEQUENCE [LARGE SCALE GENOMIC DNA]</scope>
    <source>
        <strain evidence="11 12">AMV1</strain>
    </source>
</reference>
<comment type="caution">
    <text evidence="11">The sequence shown here is derived from an EMBL/GenBank/DDBJ whole genome shotgun (WGS) entry which is preliminary data.</text>
</comment>
<organism evidence="11 12">
    <name type="scientific">Lutibaculum baratangense AMV1</name>
    <dbReference type="NCBI Taxonomy" id="631454"/>
    <lineage>
        <taxon>Bacteria</taxon>
        <taxon>Pseudomonadati</taxon>
        <taxon>Pseudomonadota</taxon>
        <taxon>Alphaproteobacteria</taxon>
        <taxon>Hyphomicrobiales</taxon>
        <taxon>Tepidamorphaceae</taxon>
        <taxon>Lutibaculum</taxon>
    </lineage>
</organism>
<name>V4TMG1_9HYPH</name>
<dbReference type="InterPro" id="IPR000537">
    <property type="entry name" value="UbiA_prenyltransferase"/>
</dbReference>
<keyword evidence="12" id="KW-1185">Reference proteome</keyword>